<dbReference type="Proteomes" id="UP000046373">
    <property type="component" value="Unassembled WGS sequence"/>
</dbReference>
<evidence type="ECO:0000313" key="3">
    <source>
        <dbReference type="Proteomes" id="UP000046373"/>
    </source>
</evidence>
<evidence type="ECO:0000313" key="2">
    <source>
        <dbReference type="EMBL" id="CDX31866.1"/>
    </source>
</evidence>
<protein>
    <submittedName>
        <fullName evidence="2">Uncharacterized protein</fullName>
    </submittedName>
</protein>
<dbReference type="EMBL" id="CCNB01000006">
    <property type="protein sequence ID" value="CDX31866.1"/>
    <property type="molecule type" value="Genomic_DNA"/>
</dbReference>
<dbReference type="AlphaFoldDB" id="A0A090ERU4"/>
<proteinExistence type="predicted"/>
<feature type="transmembrane region" description="Helical" evidence="1">
    <location>
        <begin position="51"/>
        <end position="75"/>
    </location>
</feature>
<keyword evidence="1" id="KW-0812">Transmembrane</keyword>
<feature type="transmembrane region" description="Helical" evidence="1">
    <location>
        <begin position="20"/>
        <end position="39"/>
    </location>
</feature>
<feature type="transmembrane region" description="Helical" evidence="1">
    <location>
        <begin position="111"/>
        <end position="134"/>
    </location>
</feature>
<organism evidence="2 3">
    <name type="scientific">Mesorhizobium plurifarium</name>
    <dbReference type="NCBI Taxonomy" id="69974"/>
    <lineage>
        <taxon>Bacteria</taxon>
        <taxon>Pseudomonadati</taxon>
        <taxon>Pseudomonadota</taxon>
        <taxon>Alphaproteobacteria</taxon>
        <taxon>Hyphomicrobiales</taxon>
        <taxon>Phyllobacteriaceae</taxon>
        <taxon>Mesorhizobium</taxon>
    </lineage>
</organism>
<accession>A0A090ERU4</accession>
<evidence type="ECO:0000256" key="1">
    <source>
        <dbReference type="SAM" id="Phobius"/>
    </source>
</evidence>
<keyword evidence="1" id="KW-1133">Transmembrane helix</keyword>
<name>A0A090ERU4_MESPL</name>
<feature type="transmembrane region" description="Helical" evidence="1">
    <location>
        <begin position="82"/>
        <end position="105"/>
    </location>
</feature>
<gene>
    <name evidence="2" type="ORF">MPLDJ20_140435</name>
</gene>
<reference evidence="2 3" key="1">
    <citation type="submission" date="2014-08" db="EMBL/GenBank/DDBJ databases">
        <authorList>
            <person name="Moulin Lionel"/>
        </authorList>
    </citation>
    <scope>NUCLEOTIDE SEQUENCE [LARGE SCALE GENOMIC DNA]</scope>
</reference>
<sequence>MRPQRVAEGFMPTGNIPMRARWAFFVAPIIPAILPGYNWHTHHPEAAPLSGFLFICLAFYFLEAWIGIPAFYILTRRRWRRFWVYTVVGFLAVFVPLFVFGLVRWHAPYGMVLYLCSLAGIFGAATGLIFWLLVRPDKDPIEQLASHFT</sequence>
<keyword evidence="1" id="KW-0472">Membrane</keyword>